<dbReference type="Gene3D" id="2.60.40.2540">
    <property type="match status" value="1"/>
</dbReference>
<dbReference type="SUPFAM" id="SSF103088">
    <property type="entry name" value="OmpA-like"/>
    <property type="match status" value="1"/>
</dbReference>
<name>A0ABS7EKJ3_9GAMM</name>
<evidence type="ECO:0000313" key="5">
    <source>
        <dbReference type="Proteomes" id="UP001166251"/>
    </source>
</evidence>
<dbReference type="InterPro" id="IPR006665">
    <property type="entry name" value="OmpA-like"/>
</dbReference>
<protein>
    <submittedName>
        <fullName evidence="4">OmpA family protein</fullName>
    </submittedName>
</protein>
<dbReference type="InterPro" id="IPR041544">
    <property type="entry name" value="MotY_N"/>
</dbReference>
<dbReference type="InterPro" id="IPR050330">
    <property type="entry name" value="Bact_OuterMem_StrucFunc"/>
</dbReference>
<comment type="caution">
    <text evidence="4">The sequence shown here is derived from an EMBL/GenBank/DDBJ whole genome shotgun (WGS) entry which is preliminary data.</text>
</comment>
<keyword evidence="5" id="KW-1185">Reference proteome</keyword>
<dbReference type="PANTHER" id="PTHR30329:SF21">
    <property type="entry name" value="LIPOPROTEIN YIAD-RELATED"/>
    <property type="match status" value="1"/>
</dbReference>
<dbReference type="Proteomes" id="UP001166251">
    <property type="component" value="Unassembled WGS sequence"/>
</dbReference>
<dbReference type="PROSITE" id="PS51123">
    <property type="entry name" value="OMPA_2"/>
    <property type="match status" value="1"/>
</dbReference>
<dbReference type="Pfam" id="PF00691">
    <property type="entry name" value="OmpA"/>
    <property type="match status" value="1"/>
</dbReference>
<evidence type="ECO:0000256" key="2">
    <source>
        <dbReference type="SAM" id="MobiDB-lite"/>
    </source>
</evidence>
<organism evidence="4 5">
    <name type="scientific">Neiella holothuriorum</name>
    <dbReference type="NCBI Taxonomy" id="2870530"/>
    <lineage>
        <taxon>Bacteria</taxon>
        <taxon>Pseudomonadati</taxon>
        <taxon>Pseudomonadota</taxon>
        <taxon>Gammaproteobacteria</taxon>
        <taxon>Alteromonadales</taxon>
        <taxon>Echinimonadaceae</taxon>
        <taxon>Neiella</taxon>
    </lineage>
</organism>
<gene>
    <name evidence="4" type="ORF">K0504_15270</name>
</gene>
<dbReference type="Pfam" id="PF18393">
    <property type="entry name" value="MotY_N"/>
    <property type="match status" value="1"/>
</dbReference>
<dbReference type="EMBL" id="JAHZSS010000022">
    <property type="protein sequence ID" value="MBW8192398.1"/>
    <property type="molecule type" value="Genomic_DNA"/>
</dbReference>
<proteinExistence type="predicted"/>
<evidence type="ECO:0000313" key="4">
    <source>
        <dbReference type="EMBL" id="MBW8192398.1"/>
    </source>
</evidence>
<dbReference type="PANTHER" id="PTHR30329">
    <property type="entry name" value="STATOR ELEMENT OF FLAGELLAR MOTOR COMPLEX"/>
    <property type="match status" value="1"/>
</dbReference>
<feature type="domain" description="OmpA-like" evidence="3">
    <location>
        <begin position="177"/>
        <end position="294"/>
    </location>
</feature>
<accession>A0ABS7EKJ3</accession>
<dbReference type="InterPro" id="IPR036737">
    <property type="entry name" value="OmpA-like_sf"/>
</dbReference>
<keyword evidence="1" id="KW-0472">Membrane</keyword>
<feature type="compositionally biased region" description="Polar residues" evidence="2">
    <location>
        <begin position="317"/>
        <end position="337"/>
    </location>
</feature>
<feature type="region of interest" description="Disordered" evidence="2">
    <location>
        <begin position="291"/>
        <end position="337"/>
    </location>
</feature>
<dbReference type="PRINTS" id="PR01023">
    <property type="entry name" value="NAFLGMOTY"/>
</dbReference>
<evidence type="ECO:0000256" key="1">
    <source>
        <dbReference type="PROSITE-ProRule" id="PRU00473"/>
    </source>
</evidence>
<dbReference type="Gene3D" id="3.30.1330.60">
    <property type="entry name" value="OmpA-like domain"/>
    <property type="match status" value="1"/>
</dbReference>
<feature type="compositionally biased region" description="Polar residues" evidence="2">
    <location>
        <begin position="296"/>
        <end position="306"/>
    </location>
</feature>
<reference evidence="4" key="1">
    <citation type="submission" date="2021-07" db="EMBL/GenBank/DDBJ databases">
        <title>Neiella marina sp. nov., isolated from the intestinal content of sea cucumber Apostichopus japonicus.</title>
        <authorList>
            <person name="Bai X."/>
        </authorList>
    </citation>
    <scope>NUCLEOTIDE SEQUENCE</scope>
    <source>
        <strain evidence="4">126</strain>
    </source>
</reference>
<dbReference type="CDD" id="cd07185">
    <property type="entry name" value="OmpA_C-like"/>
    <property type="match status" value="1"/>
</dbReference>
<sequence length="337" mass="37135">MLKKSVATAVCIIGIPAASFIADAGVRQYAAPIAHSDWTLTRNSPLVCQLEHSIPRFGTAVFTDKAGASQQLNMALEMLRRPRSQGKAHLLAVPPSYKAGLPARHLAQINVHDGFDAILGEQLSWTVLTELEQGFNPTFYYQDGYTSRSDVEVALNSANFRNTLNDFVDCIGGLLPYGYEDVAINVLNYKLNSDELELESLKRLRKVVDYVRHDEAIVKIEIDAFSDSYGGRWLNLELSKKRAAVVQKFMTEQGVNASLVETAGYGERRHVASNNSPIGRHKNRRVVVRLTRDNSLEPSPNSNRALTPQIARAVAKQSEQQATSASNQSPSPTATPE</sequence>
<dbReference type="RefSeq" id="WP_220105022.1">
    <property type="nucleotide sequence ID" value="NZ_JAHZSS010000022.1"/>
</dbReference>
<evidence type="ECO:0000259" key="3">
    <source>
        <dbReference type="PROSITE" id="PS51123"/>
    </source>
</evidence>